<gene>
    <name evidence="1" type="ORF">EWB00_004693</name>
</gene>
<organism evidence="1 2">
    <name type="scientific">Schistosoma japonicum</name>
    <name type="common">Blood fluke</name>
    <dbReference type="NCBI Taxonomy" id="6182"/>
    <lineage>
        <taxon>Eukaryota</taxon>
        <taxon>Metazoa</taxon>
        <taxon>Spiralia</taxon>
        <taxon>Lophotrochozoa</taxon>
        <taxon>Platyhelminthes</taxon>
        <taxon>Trematoda</taxon>
        <taxon>Digenea</taxon>
        <taxon>Strigeidida</taxon>
        <taxon>Schistosomatoidea</taxon>
        <taxon>Schistosomatidae</taxon>
        <taxon>Schistosoma</taxon>
    </lineage>
</organism>
<sequence length="114" mass="13329">MWKTFKLNVQIEKNQTIETLTNALNLSKLDTVKLEAELKEARRLALKEVELRREQLSEISLAREVERKELINKHEMTINEERCKNKATIQRLTQQHAEQLKRISSQVGCVATCK</sequence>
<comment type="caution">
    <text evidence="1">The sequence shown here is derived from an EMBL/GenBank/DDBJ whole genome shotgun (WGS) entry which is preliminary data.</text>
</comment>
<protein>
    <submittedName>
        <fullName evidence="1">Centrosomal protein</fullName>
    </submittedName>
</protein>
<reference evidence="1 2" key="1">
    <citation type="submission" date="2019-03" db="EMBL/GenBank/DDBJ databases">
        <title>An improved genome assembly of the fluke Schistosoma japonicum.</title>
        <authorList>
            <person name="Hu W."/>
            <person name="Luo F."/>
            <person name="Yin M."/>
            <person name="Mo X."/>
            <person name="Sun C."/>
            <person name="Wu Q."/>
            <person name="Zhu B."/>
            <person name="Xiang M."/>
            <person name="Wang J."/>
            <person name="Wang Y."/>
            <person name="Zhang T."/>
            <person name="Xu B."/>
            <person name="Zheng H."/>
            <person name="Feng Z."/>
        </authorList>
    </citation>
    <scope>NUCLEOTIDE SEQUENCE [LARGE SCALE GENOMIC DNA]</scope>
    <source>
        <strain evidence="1">HuSjv2</strain>
        <tissue evidence="1">Worms</tissue>
    </source>
</reference>
<accession>A0A4Z2DVC6</accession>
<evidence type="ECO:0000313" key="1">
    <source>
        <dbReference type="EMBL" id="TNN20232.1"/>
    </source>
</evidence>
<name>A0A4Z2DVC6_SCHJA</name>
<keyword evidence="2" id="KW-1185">Reference proteome</keyword>
<dbReference type="STRING" id="6182.A0A4Z2DVC6"/>
<dbReference type="EMBL" id="SKCS01000030">
    <property type="protein sequence ID" value="TNN20232.1"/>
    <property type="molecule type" value="Genomic_DNA"/>
</dbReference>
<dbReference type="AlphaFoldDB" id="A0A4Z2DVC6"/>
<dbReference type="OrthoDB" id="78101at2759"/>
<dbReference type="Proteomes" id="UP000311919">
    <property type="component" value="Unassembled WGS sequence"/>
</dbReference>
<proteinExistence type="predicted"/>
<evidence type="ECO:0000313" key="2">
    <source>
        <dbReference type="Proteomes" id="UP000311919"/>
    </source>
</evidence>